<dbReference type="AlphaFoldDB" id="A0A285AUU0"/>
<name>A0A285AUU0_9ENTR</name>
<gene>
    <name evidence="1" type="ORF">KOSB73_10038</name>
</gene>
<evidence type="ECO:0000313" key="1">
    <source>
        <dbReference type="EMBL" id="SNU32416.1"/>
    </source>
</evidence>
<dbReference type="InterPro" id="IPR009363">
    <property type="entry name" value="Phage_Mu_Gp16"/>
</dbReference>
<sequence length="184" mass="20989">MTRSNAIQIIHIAKNQLALDDDTYRSLLGAVVPGKSSCREMTIIELQNVIQALEAKGFKSKPQRRSKRRMSAPSDVSLKIRAIWKTMFKEGFIRDGSDVALDRFVQRQTRIRNGGAGVSSLEWLRGDAEANFLESLKQWHIRAMREAMLAHRLRLPENPVTGEESRDYDTICSAYADAARRWKK</sequence>
<evidence type="ECO:0000313" key="2">
    <source>
        <dbReference type="Proteomes" id="UP000220639"/>
    </source>
</evidence>
<dbReference type="EMBL" id="FZTC01000001">
    <property type="protein sequence ID" value="SNU32416.1"/>
    <property type="molecule type" value="Genomic_DNA"/>
</dbReference>
<protein>
    <submittedName>
        <fullName evidence="1">Protein gp16</fullName>
    </submittedName>
</protein>
<reference evidence="2" key="1">
    <citation type="submission" date="2017-08" db="EMBL/GenBank/DDBJ databases">
        <authorList>
            <person name="Brisse S."/>
        </authorList>
    </citation>
    <scope>NUCLEOTIDE SEQUENCE [LARGE SCALE GENOMIC DNA]</scope>
    <source>
        <strain evidence="2">06D021</strain>
    </source>
</reference>
<dbReference type="Proteomes" id="UP000220639">
    <property type="component" value="Unassembled WGS sequence"/>
</dbReference>
<proteinExistence type="predicted"/>
<organism evidence="1 2">
    <name type="scientific">Klebsiella grimontii</name>
    <dbReference type="NCBI Taxonomy" id="2058152"/>
    <lineage>
        <taxon>Bacteria</taxon>
        <taxon>Pseudomonadati</taxon>
        <taxon>Pseudomonadota</taxon>
        <taxon>Gammaproteobacteria</taxon>
        <taxon>Enterobacterales</taxon>
        <taxon>Enterobacteriaceae</taxon>
        <taxon>Klebsiella/Raoultella group</taxon>
        <taxon>Klebsiella</taxon>
    </lineage>
</organism>
<dbReference type="Pfam" id="PF06252">
    <property type="entry name" value="GemA"/>
    <property type="match status" value="1"/>
</dbReference>
<dbReference type="RefSeq" id="WP_064365546.1">
    <property type="nucleotide sequence ID" value="NZ_CBCSJA010000024.1"/>
</dbReference>
<accession>A0A285AUU0</accession>